<comment type="caution">
    <text evidence="2">The sequence shown here is derived from an EMBL/GenBank/DDBJ whole genome shotgun (WGS) entry which is preliminary data.</text>
</comment>
<proteinExistence type="predicted"/>
<feature type="region of interest" description="Disordered" evidence="1">
    <location>
        <begin position="1"/>
        <end position="61"/>
    </location>
</feature>
<dbReference type="EMBL" id="JABSTV010001253">
    <property type="protein sequence ID" value="KAH7942726.1"/>
    <property type="molecule type" value="Genomic_DNA"/>
</dbReference>
<dbReference type="AlphaFoldDB" id="A0A9D4PJB7"/>
<sequence length="219" mass="24189">MRDRGGLRAQEKRRAALRRASATKTTPTTMPASPPPRSPPSKQTSASSSRPRRRAPIPRLPADSIHVQRTCKISCPHPATRYGHTFTLSVADSARAQACLIITSLTPSSKISRLVTLLSIVGGRRMGMTPHFLVALTESKVPRWILYHAVHLGLLPFHDKVGASFERRSTGHRTDVCPKLRQDRCHRLGATHPPASRGIAAHMHTLLHRVLRESLDAQL</sequence>
<evidence type="ECO:0000256" key="1">
    <source>
        <dbReference type="SAM" id="MobiDB-lite"/>
    </source>
</evidence>
<feature type="compositionally biased region" description="Low complexity" evidence="1">
    <location>
        <begin position="40"/>
        <end position="49"/>
    </location>
</feature>
<dbReference type="Proteomes" id="UP000821837">
    <property type="component" value="Unassembled WGS sequence"/>
</dbReference>
<reference evidence="2" key="2">
    <citation type="submission" date="2021-09" db="EMBL/GenBank/DDBJ databases">
        <authorList>
            <person name="Jia N."/>
            <person name="Wang J."/>
            <person name="Shi W."/>
            <person name="Du L."/>
            <person name="Sun Y."/>
            <person name="Zhan W."/>
            <person name="Jiang J."/>
            <person name="Wang Q."/>
            <person name="Zhang B."/>
            <person name="Ji P."/>
            <person name="Sakyi L.B."/>
            <person name="Cui X."/>
            <person name="Yuan T."/>
            <person name="Jiang B."/>
            <person name="Yang W."/>
            <person name="Lam T.T.-Y."/>
            <person name="Chang Q."/>
            <person name="Ding S."/>
            <person name="Wang X."/>
            <person name="Zhu J."/>
            <person name="Ruan X."/>
            <person name="Zhao L."/>
            <person name="Wei J."/>
            <person name="Que T."/>
            <person name="Du C."/>
            <person name="Cheng J."/>
            <person name="Dai P."/>
            <person name="Han X."/>
            <person name="Huang E."/>
            <person name="Gao Y."/>
            <person name="Liu J."/>
            <person name="Shao H."/>
            <person name="Ye R."/>
            <person name="Li L."/>
            <person name="Wei W."/>
            <person name="Wang X."/>
            <person name="Wang C."/>
            <person name="Huo Q."/>
            <person name="Li W."/>
            <person name="Guo W."/>
            <person name="Chen H."/>
            <person name="Chen S."/>
            <person name="Zhou L."/>
            <person name="Zhou L."/>
            <person name="Ni X."/>
            <person name="Tian J."/>
            <person name="Zhou Y."/>
            <person name="Sheng Y."/>
            <person name="Liu T."/>
            <person name="Pan Y."/>
            <person name="Xia L."/>
            <person name="Li J."/>
            <person name="Zhao F."/>
            <person name="Cao W."/>
        </authorList>
    </citation>
    <scope>NUCLEOTIDE SEQUENCE</scope>
    <source>
        <strain evidence="2">Rsan-2018</strain>
        <tissue evidence="2">Larvae</tissue>
    </source>
</reference>
<evidence type="ECO:0000313" key="2">
    <source>
        <dbReference type="EMBL" id="KAH7942726.1"/>
    </source>
</evidence>
<accession>A0A9D4PJB7</accession>
<organism evidence="2 3">
    <name type="scientific">Rhipicephalus sanguineus</name>
    <name type="common">Brown dog tick</name>
    <name type="synonym">Ixodes sanguineus</name>
    <dbReference type="NCBI Taxonomy" id="34632"/>
    <lineage>
        <taxon>Eukaryota</taxon>
        <taxon>Metazoa</taxon>
        <taxon>Ecdysozoa</taxon>
        <taxon>Arthropoda</taxon>
        <taxon>Chelicerata</taxon>
        <taxon>Arachnida</taxon>
        <taxon>Acari</taxon>
        <taxon>Parasitiformes</taxon>
        <taxon>Ixodida</taxon>
        <taxon>Ixodoidea</taxon>
        <taxon>Ixodidae</taxon>
        <taxon>Rhipicephalinae</taxon>
        <taxon>Rhipicephalus</taxon>
        <taxon>Rhipicephalus</taxon>
    </lineage>
</organism>
<reference evidence="2" key="1">
    <citation type="journal article" date="2020" name="Cell">
        <title>Large-Scale Comparative Analyses of Tick Genomes Elucidate Their Genetic Diversity and Vector Capacities.</title>
        <authorList>
            <consortium name="Tick Genome and Microbiome Consortium (TIGMIC)"/>
            <person name="Jia N."/>
            <person name="Wang J."/>
            <person name="Shi W."/>
            <person name="Du L."/>
            <person name="Sun Y."/>
            <person name="Zhan W."/>
            <person name="Jiang J.F."/>
            <person name="Wang Q."/>
            <person name="Zhang B."/>
            <person name="Ji P."/>
            <person name="Bell-Sakyi L."/>
            <person name="Cui X.M."/>
            <person name="Yuan T.T."/>
            <person name="Jiang B.G."/>
            <person name="Yang W.F."/>
            <person name="Lam T.T."/>
            <person name="Chang Q.C."/>
            <person name="Ding S.J."/>
            <person name="Wang X.J."/>
            <person name="Zhu J.G."/>
            <person name="Ruan X.D."/>
            <person name="Zhao L."/>
            <person name="Wei J.T."/>
            <person name="Ye R.Z."/>
            <person name="Que T.C."/>
            <person name="Du C.H."/>
            <person name="Zhou Y.H."/>
            <person name="Cheng J.X."/>
            <person name="Dai P.F."/>
            <person name="Guo W.B."/>
            <person name="Han X.H."/>
            <person name="Huang E.J."/>
            <person name="Li L.F."/>
            <person name="Wei W."/>
            <person name="Gao Y.C."/>
            <person name="Liu J.Z."/>
            <person name="Shao H.Z."/>
            <person name="Wang X."/>
            <person name="Wang C.C."/>
            <person name="Yang T.C."/>
            <person name="Huo Q.B."/>
            <person name="Li W."/>
            <person name="Chen H.Y."/>
            <person name="Chen S.E."/>
            <person name="Zhou L.G."/>
            <person name="Ni X.B."/>
            <person name="Tian J.H."/>
            <person name="Sheng Y."/>
            <person name="Liu T."/>
            <person name="Pan Y.S."/>
            <person name="Xia L.Y."/>
            <person name="Li J."/>
            <person name="Zhao F."/>
            <person name="Cao W.C."/>
        </authorList>
    </citation>
    <scope>NUCLEOTIDE SEQUENCE</scope>
    <source>
        <strain evidence="2">Rsan-2018</strain>
    </source>
</reference>
<evidence type="ECO:0000313" key="3">
    <source>
        <dbReference type="Proteomes" id="UP000821837"/>
    </source>
</evidence>
<feature type="compositionally biased region" description="Basic and acidic residues" evidence="1">
    <location>
        <begin position="1"/>
        <end position="14"/>
    </location>
</feature>
<feature type="compositionally biased region" description="Low complexity" evidence="1">
    <location>
        <begin position="18"/>
        <end position="31"/>
    </location>
</feature>
<protein>
    <submittedName>
        <fullName evidence="2">Uncharacterized protein</fullName>
    </submittedName>
</protein>
<gene>
    <name evidence="2" type="ORF">HPB52_000389</name>
</gene>
<name>A0A9D4PJB7_RHISA</name>
<keyword evidence="3" id="KW-1185">Reference proteome</keyword>